<feature type="compositionally biased region" description="Low complexity" evidence="1">
    <location>
        <begin position="32"/>
        <end position="43"/>
    </location>
</feature>
<sequence length="73" mass="7861">MLLVRGVKGAAGRSNRGKVEARNTNTHPVTLPSSFPTSISPSPHRSPQHHYRSLTLPTPLTARPPSSEHGVVM</sequence>
<protein>
    <submittedName>
        <fullName evidence="2">Uncharacterized protein</fullName>
    </submittedName>
</protein>
<gene>
    <name evidence="2" type="ORF">E2C01_070245</name>
</gene>
<dbReference type="AlphaFoldDB" id="A0A5B7I4K6"/>
<dbReference type="EMBL" id="VSRR010042001">
    <property type="protein sequence ID" value="MPC75848.1"/>
    <property type="molecule type" value="Genomic_DNA"/>
</dbReference>
<feature type="compositionally biased region" description="Low complexity" evidence="1">
    <location>
        <begin position="53"/>
        <end position="67"/>
    </location>
</feature>
<evidence type="ECO:0000256" key="1">
    <source>
        <dbReference type="SAM" id="MobiDB-lite"/>
    </source>
</evidence>
<dbReference type="Proteomes" id="UP000324222">
    <property type="component" value="Unassembled WGS sequence"/>
</dbReference>
<name>A0A5B7I4K6_PORTR</name>
<accession>A0A5B7I4K6</accession>
<proteinExistence type="predicted"/>
<comment type="caution">
    <text evidence="2">The sequence shown here is derived from an EMBL/GenBank/DDBJ whole genome shotgun (WGS) entry which is preliminary data.</text>
</comment>
<keyword evidence="3" id="KW-1185">Reference proteome</keyword>
<feature type="region of interest" description="Disordered" evidence="1">
    <location>
        <begin position="1"/>
        <end position="73"/>
    </location>
</feature>
<evidence type="ECO:0000313" key="2">
    <source>
        <dbReference type="EMBL" id="MPC75848.1"/>
    </source>
</evidence>
<reference evidence="2 3" key="1">
    <citation type="submission" date="2019-05" db="EMBL/GenBank/DDBJ databases">
        <title>Another draft genome of Portunus trituberculatus and its Hox gene families provides insights of decapod evolution.</title>
        <authorList>
            <person name="Jeong J.-H."/>
            <person name="Song I."/>
            <person name="Kim S."/>
            <person name="Choi T."/>
            <person name="Kim D."/>
            <person name="Ryu S."/>
            <person name="Kim W."/>
        </authorList>
    </citation>
    <scope>NUCLEOTIDE SEQUENCE [LARGE SCALE GENOMIC DNA]</scope>
    <source>
        <tissue evidence="2">Muscle</tissue>
    </source>
</reference>
<organism evidence="2 3">
    <name type="scientific">Portunus trituberculatus</name>
    <name type="common">Swimming crab</name>
    <name type="synonym">Neptunus trituberculatus</name>
    <dbReference type="NCBI Taxonomy" id="210409"/>
    <lineage>
        <taxon>Eukaryota</taxon>
        <taxon>Metazoa</taxon>
        <taxon>Ecdysozoa</taxon>
        <taxon>Arthropoda</taxon>
        <taxon>Crustacea</taxon>
        <taxon>Multicrustacea</taxon>
        <taxon>Malacostraca</taxon>
        <taxon>Eumalacostraca</taxon>
        <taxon>Eucarida</taxon>
        <taxon>Decapoda</taxon>
        <taxon>Pleocyemata</taxon>
        <taxon>Brachyura</taxon>
        <taxon>Eubrachyura</taxon>
        <taxon>Portunoidea</taxon>
        <taxon>Portunidae</taxon>
        <taxon>Portuninae</taxon>
        <taxon>Portunus</taxon>
    </lineage>
</organism>
<evidence type="ECO:0000313" key="3">
    <source>
        <dbReference type="Proteomes" id="UP000324222"/>
    </source>
</evidence>